<reference evidence="1" key="1">
    <citation type="journal article" date="2021" name="Proc. Natl. Acad. Sci. U.S.A.">
        <title>A Catalog of Tens of Thousands of Viruses from Human Metagenomes Reveals Hidden Associations with Chronic Diseases.</title>
        <authorList>
            <person name="Tisza M.J."/>
            <person name="Buck C.B."/>
        </authorList>
    </citation>
    <scope>NUCLEOTIDE SEQUENCE</scope>
    <source>
        <strain evidence="1">CtXho31</strain>
    </source>
</reference>
<evidence type="ECO:0000313" key="1">
    <source>
        <dbReference type="EMBL" id="DAF86660.1"/>
    </source>
</evidence>
<dbReference type="EMBL" id="BK015950">
    <property type="protein sequence ID" value="DAF86660.1"/>
    <property type="molecule type" value="Genomic_DNA"/>
</dbReference>
<organism evidence="1">
    <name type="scientific">Myoviridae sp. ctXho31</name>
    <dbReference type="NCBI Taxonomy" id="2825122"/>
    <lineage>
        <taxon>Viruses</taxon>
        <taxon>Duplodnaviria</taxon>
        <taxon>Heunggongvirae</taxon>
        <taxon>Uroviricota</taxon>
        <taxon>Caudoviricetes</taxon>
    </lineage>
</organism>
<accession>A0A8S5TWS9</accession>
<name>A0A8S5TWS9_9CAUD</name>
<sequence>MSKKSKLYKNYIYDEILREKLSKDFLINEKEIKETQCKSCEKRNTIRCRLNIQDEKCINYMRRK</sequence>
<proteinExistence type="predicted"/>
<protein>
    <submittedName>
        <fullName evidence="1">Uncharacterized protein</fullName>
    </submittedName>
</protein>